<dbReference type="Pfam" id="PF04055">
    <property type="entry name" value="Radical_SAM"/>
    <property type="match status" value="1"/>
</dbReference>
<evidence type="ECO:0000313" key="9">
    <source>
        <dbReference type="EMBL" id="WAW11219.1"/>
    </source>
</evidence>
<evidence type="ECO:0000256" key="3">
    <source>
        <dbReference type="ARBA" id="ARBA00022526"/>
    </source>
</evidence>
<sequence length="206" mass="22861">MTDVAIKPEEVIGYTIRNNRYLNVTNRCSLRCRFCPKFNGEWSVREYNMRLRYEPTVEELIEAAGNPADYDEIVFCGMGETTMRLDVLLEVARALREKGARLRLNTSGVANIVHGRDVAPELARYIQSMSVSLNAQNEEVYNRHCNPKLPGTYASMLEFIKSAKAAGADVTVTAVDGLPGVDIAACAGIANDLGVKFRRRVLDDLG</sequence>
<dbReference type="KEGG" id="ovb:NB640_06205"/>
<dbReference type="CDD" id="cd01335">
    <property type="entry name" value="Radical_SAM"/>
    <property type="match status" value="1"/>
</dbReference>
<evidence type="ECO:0000313" key="10">
    <source>
        <dbReference type="Proteomes" id="UP001156215"/>
    </source>
</evidence>
<evidence type="ECO:0000259" key="8">
    <source>
        <dbReference type="PROSITE" id="PS51918"/>
    </source>
</evidence>
<comment type="cofactor">
    <cofactor evidence="1">
        <name>[4Fe-4S] cluster</name>
        <dbReference type="ChEBI" id="CHEBI:49883"/>
    </cofactor>
</comment>
<dbReference type="SFLD" id="SFLDS00029">
    <property type="entry name" value="Radical_SAM"/>
    <property type="match status" value="1"/>
</dbReference>
<keyword evidence="2" id="KW-0004">4Fe-4S</keyword>
<dbReference type="RefSeq" id="WP_269310330.1">
    <property type="nucleotide sequence ID" value="NZ_CP098242.1"/>
</dbReference>
<dbReference type="InterPro" id="IPR023821">
    <property type="entry name" value="rSAM_TatD-assoc"/>
</dbReference>
<dbReference type="NCBIfam" id="TIGR04038">
    <property type="entry name" value="tatD_link_rSAM"/>
    <property type="match status" value="1"/>
</dbReference>
<dbReference type="PANTHER" id="PTHR30352:SF5">
    <property type="entry name" value="PYRUVATE FORMATE-LYASE 1-ACTIVATING ENZYME"/>
    <property type="match status" value="1"/>
</dbReference>
<dbReference type="EMBL" id="CP098242">
    <property type="protein sequence ID" value="WAW11219.1"/>
    <property type="molecule type" value="Genomic_DNA"/>
</dbReference>
<proteinExistence type="predicted"/>
<organism evidence="9 10">
    <name type="scientific">Oxalobacter vibrioformis</name>
    <dbReference type="NCBI Taxonomy" id="933080"/>
    <lineage>
        <taxon>Bacteria</taxon>
        <taxon>Pseudomonadati</taxon>
        <taxon>Pseudomonadota</taxon>
        <taxon>Betaproteobacteria</taxon>
        <taxon>Burkholderiales</taxon>
        <taxon>Oxalobacteraceae</taxon>
        <taxon>Oxalobacter</taxon>
    </lineage>
</organism>
<keyword evidence="5" id="KW-0479">Metal-binding</keyword>
<dbReference type="PANTHER" id="PTHR30352">
    <property type="entry name" value="PYRUVATE FORMATE-LYASE-ACTIVATING ENZYME"/>
    <property type="match status" value="1"/>
</dbReference>
<keyword evidence="3" id="KW-0119">Carbohydrate metabolism</keyword>
<evidence type="ECO:0000256" key="6">
    <source>
        <dbReference type="ARBA" id="ARBA00023004"/>
    </source>
</evidence>
<evidence type="ECO:0000256" key="4">
    <source>
        <dbReference type="ARBA" id="ARBA00022691"/>
    </source>
</evidence>
<dbReference type="Proteomes" id="UP001156215">
    <property type="component" value="Chromosome"/>
</dbReference>
<keyword evidence="6" id="KW-0408">Iron</keyword>
<dbReference type="SUPFAM" id="SSF102114">
    <property type="entry name" value="Radical SAM enzymes"/>
    <property type="match status" value="1"/>
</dbReference>
<dbReference type="InterPro" id="IPR013785">
    <property type="entry name" value="Aldolase_TIM"/>
</dbReference>
<dbReference type="AlphaFoldDB" id="A0A9E9P3Q0"/>
<protein>
    <submittedName>
        <fullName evidence="9">TatD family nuclease-associated radical SAM protein</fullName>
    </submittedName>
</protein>
<evidence type="ECO:0000256" key="1">
    <source>
        <dbReference type="ARBA" id="ARBA00001966"/>
    </source>
</evidence>
<name>A0A9E9P3Q0_9BURK</name>
<dbReference type="GO" id="GO:0051539">
    <property type="term" value="F:4 iron, 4 sulfur cluster binding"/>
    <property type="evidence" value="ECO:0007669"/>
    <property type="project" value="UniProtKB-KW"/>
</dbReference>
<dbReference type="InterPro" id="IPR034457">
    <property type="entry name" value="Organic_radical-activating"/>
</dbReference>
<gene>
    <name evidence="9" type="ORF">NB640_06205</name>
</gene>
<dbReference type="SFLD" id="SFLDG01111">
    <property type="entry name" value="Uncharacterised_Radical_SAM_Su"/>
    <property type="match status" value="1"/>
</dbReference>
<dbReference type="InterPro" id="IPR058240">
    <property type="entry name" value="rSAM_sf"/>
</dbReference>
<keyword evidence="4" id="KW-0949">S-adenosyl-L-methionine</keyword>
<accession>A0A9E9P3Q0</accession>
<dbReference type="PROSITE" id="PS51918">
    <property type="entry name" value="RADICAL_SAM"/>
    <property type="match status" value="1"/>
</dbReference>
<dbReference type="Gene3D" id="3.20.20.70">
    <property type="entry name" value="Aldolase class I"/>
    <property type="match status" value="1"/>
</dbReference>
<dbReference type="GO" id="GO:0003824">
    <property type="term" value="F:catalytic activity"/>
    <property type="evidence" value="ECO:0007669"/>
    <property type="project" value="InterPro"/>
</dbReference>
<evidence type="ECO:0000256" key="5">
    <source>
        <dbReference type="ARBA" id="ARBA00022723"/>
    </source>
</evidence>
<keyword evidence="10" id="KW-1185">Reference proteome</keyword>
<dbReference type="GO" id="GO:0046872">
    <property type="term" value="F:metal ion binding"/>
    <property type="evidence" value="ECO:0007669"/>
    <property type="project" value="UniProtKB-KW"/>
</dbReference>
<keyword evidence="3" id="KW-0313">Glucose metabolism</keyword>
<dbReference type="InterPro" id="IPR007197">
    <property type="entry name" value="rSAM"/>
</dbReference>
<reference evidence="9" key="1">
    <citation type="journal article" date="2022" name="Front. Microbiol.">
        <title>New perspectives on an old grouping: The genomic and phenotypic variability of Oxalobacter formigenes and the implications for calcium oxalate stone prevention.</title>
        <authorList>
            <person name="Chmiel J.A."/>
            <person name="Carr C."/>
            <person name="Stuivenberg G.A."/>
            <person name="Venema R."/>
            <person name="Chanyi R.M."/>
            <person name="Al K.F."/>
            <person name="Giguere D."/>
            <person name="Say H."/>
            <person name="Akouris P.P."/>
            <person name="Dominguez Romero S.A."/>
            <person name="Kwong A."/>
            <person name="Tai V."/>
            <person name="Koval S.F."/>
            <person name="Razvi H."/>
            <person name="Bjazevic J."/>
            <person name="Burton J.P."/>
        </authorList>
    </citation>
    <scope>NUCLEOTIDE SEQUENCE</scope>
    <source>
        <strain evidence="9">WoOx3</strain>
    </source>
</reference>
<keyword evidence="7" id="KW-0411">Iron-sulfur</keyword>
<feature type="domain" description="Radical SAM core" evidence="8">
    <location>
        <begin position="14"/>
        <end position="206"/>
    </location>
</feature>
<evidence type="ECO:0000256" key="2">
    <source>
        <dbReference type="ARBA" id="ARBA00022485"/>
    </source>
</evidence>
<evidence type="ECO:0000256" key="7">
    <source>
        <dbReference type="ARBA" id="ARBA00023014"/>
    </source>
</evidence>
<dbReference type="GO" id="GO:0006006">
    <property type="term" value="P:glucose metabolic process"/>
    <property type="evidence" value="ECO:0007669"/>
    <property type="project" value="UniProtKB-KW"/>
</dbReference>